<comment type="function">
    <text evidence="4">Has an important function as a repair enzyme for proteins that have been inactivated by oxidation. Catalyzes the reversible oxidation-reduction of methionine sulfoxide in proteins to methionine.</text>
</comment>
<gene>
    <name evidence="4 6" type="primary">msrA</name>
    <name evidence="6" type="ORF">ACFSJU_00065</name>
</gene>
<dbReference type="GO" id="GO:0008113">
    <property type="term" value="F:peptide-methionine (S)-S-oxide reductase activity"/>
    <property type="evidence" value="ECO:0007669"/>
    <property type="project" value="UniProtKB-EC"/>
</dbReference>
<dbReference type="EC" id="1.8.4.11" evidence="4"/>
<dbReference type="Gene3D" id="3.30.1060.10">
    <property type="entry name" value="Peptide methionine sulphoxide reductase MsrA"/>
    <property type="match status" value="1"/>
</dbReference>
<reference evidence="7" key="1">
    <citation type="journal article" date="2019" name="Int. J. Syst. Evol. Microbiol.">
        <title>The Global Catalogue of Microorganisms (GCM) 10K type strain sequencing project: providing services to taxonomists for standard genome sequencing and annotation.</title>
        <authorList>
            <consortium name="The Broad Institute Genomics Platform"/>
            <consortium name="The Broad Institute Genome Sequencing Center for Infectious Disease"/>
            <person name="Wu L."/>
            <person name="Ma J."/>
        </authorList>
    </citation>
    <scope>NUCLEOTIDE SEQUENCE [LARGE SCALE GENOMIC DNA]</scope>
    <source>
        <strain evidence="7">KCTC 42217</strain>
    </source>
</reference>
<dbReference type="EMBL" id="JBHUHZ010000001">
    <property type="protein sequence ID" value="MFD2160773.1"/>
    <property type="molecule type" value="Genomic_DNA"/>
</dbReference>
<dbReference type="RefSeq" id="WP_255902015.1">
    <property type="nucleotide sequence ID" value="NZ_JAFMZO010000002.1"/>
</dbReference>
<evidence type="ECO:0000256" key="4">
    <source>
        <dbReference type="HAMAP-Rule" id="MF_01401"/>
    </source>
</evidence>
<comment type="similarity">
    <text evidence="4">Belongs to the MsrA Met sulfoxide reductase family.</text>
</comment>
<dbReference type="Proteomes" id="UP001597387">
    <property type="component" value="Unassembled WGS sequence"/>
</dbReference>
<evidence type="ECO:0000259" key="5">
    <source>
        <dbReference type="Pfam" id="PF01625"/>
    </source>
</evidence>
<evidence type="ECO:0000313" key="7">
    <source>
        <dbReference type="Proteomes" id="UP001597387"/>
    </source>
</evidence>
<feature type="domain" description="Peptide methionine sulphoxide reductase MsrA" evidence="5">
    <location>
        <begin position="15"/>
        <end position="167"/>
    </location>
</feature>
<comment type="catalytic activity">
    <reaction evidence="2 4">
        <text>L-methionyl-[protein] + [thioredoxin]-disulfide + H2O = L-methionyl-(S)-S-oxide-[protein] + [thioredoxin]-dithiol</text>
        <dbReference type="Rhea" id="RHEA:14217"/>
        <dbReference type="Rhea" id="RHEA-COMP:10698"/>
        <dbReference type="Rhea" id="RHEA-COMP:10700"/>
        <dbReference type="Rhea" id="RHEA-COMP:12313"/>
        <dbReference type="Rhea" id="RHEA-COMP:12315"/>
        <dbReference type="ChEBI" id="CHEBI:15377"/>
        <dbReference type="ChEBI" id="CHEBI:16044"/>
        <dbReference type="ChEBI" id="CHEBI:29950"/>
        <dbReference type="ChEBI" id="CHEBI:44120"/>
        <dbReference type="ChEBI" id="CHEBI:50058"/>
        <dbReference type="EC" id="1.8.4.11"/>
    </reaction>
</comment>
<keyword evidence="1 4" id="KW-0560">Oxidoreductase</keyword>
<organism evidence="6 7">
    <name type="scientific">Paradesertivirga mongoliensis</name>
    <dbReference type="NCBI Taxonomy" id="2100740"/>
    <lineage>
        <taxon>Bacteria</taxon>
        <taxon>Pseudomonadati</taxon>
        <taxon>Bacteroidota</taxon>
        <taxon>Sphingobacteriia</taxon>
        <taxon>Sphingobacteriales</taxon>
        <taxon>Sphingobacteriaceae</taxon>
        <taxon>Paradesertivirga</taxon>
    </lineage>
</organism>
<evidence type="ECO:0000313" key="6">
    <source>
        <dbReference type="EMBL" id="MFD2160773.1"/>
    </source>
</evidence>
<comment type="catalytic activity">
    <reaction evidence="3 4">
        <text>[thioredoxin]-disulfide + L-methionine + H2O = L-methionine (S)-S-oxide + [thioredoxin]-dithiol</text>
        <dbReference type="Rhea" id="RHEA:19993"/>
        <dbReference type="Rhea" id="RHEA-COMP:10698"/>
        <dbReference type="Rhea" id="RHEA-COMP:10700"/>
        <dbReference type="ChEBI" id="CHEBI:15377"/>
        <dbReference type="ChEBI" id="CHEBI:29950"/>
        <dbReference type="ChEBI" id="CHEBI:50058"/>
        <dbReference type="ChEBI" id="CHEBI:57844"/>
        <dbReference type="ChEBI" id="CHEBI:58772"/>
        <dbReference type="EC" id="1.8.4.11"/>
    </reaction>
</comment>
<dbReference type="SUPFAM" id="SSF55068">
    <property type="entry name" value="Peptide methionine sulfoxide reductase"/>
    <property type="match status" value="1"/>
</dbReference>
<protein>
    <recommendedName>
        <fullName evidence="4">Peptide methionine sulfoxide reductase MsrA</fullName>
        <shortName evidence="4">Protein-methionine-S-oxide reductase</shortName>
        <ecNumber evidence="4">1.8.4.11</ecNumber>
    </recommendedName>
    <alternativeName>
        <fullName evidence="4">Peptide-methionine (S)-S-oxide reductase</fullName>
        <shortName evidence="4">Peptide Met(O) reductase</shortName>
    </alternativeName>
</protein>
<keyword evidence="7" id="KW-1185">Reference proteome</keyword>
<dbReference type="InterPro" id="IPR036509">
    <property type="entry name" value="Met_Sox_Rdtase_MsrA_sf"/>
</dbReference>
<dbReference type="Pfam" id="PF01625">
    <property type="entry name" value="PMSR"/>
    <property type="match status" value="1"/>
</dbReference>
<feature type="active site" evidence="4">
    <location>
        <position position="22"/>
    </location>
</feature>
<dbReference type="InterPro" id="IPR002569">
    <property type="entry name" value="Met_Sox_Rdtase_MsrA_dom"/>
</dbReference>
<accession>A0ABW4ZFH2</accession>
<evidence type="ECO:0000256" key="1">
    <source>
        <dbReference type="ARBA" id="ARBA00023002"/>
    </source>
</evidence>
<dbReference type="HAMAP" id="MF_01401">
    <property type="entry name" value="MsrA"/>
    <property type="match status" value="1"/>
</dbReference>
<dbReference type="PANTHER" id="PTHR43774:SF1">
    <property type="entry name" value="PEPTIDE METHIONINE SULFOXIDE REDUCTASE MSRA 2"/>
    <property type="match status" value="1"/>
</dbReference>
<dbReference type="NCBIfam" id="TIGR00401">
    <property type="entry name" value="msrA"/>
    <property type="match status" value="1"/>
</dbReference>
<proteinExistence type="inferred from homology"/>
<comment type="caution">
    <text evidence="6">The sequence shown here is derived from an EMBL/GenBank/DDBJ whole genome shotgun (WGS) entry which is preliminary data.</text>
</comment>
<evidence type="ECO:0000256" key="3">
    <source>
        <dbReference type="ARBA" id="ARBA00048782"/>
    </source>
</evidence>
<name>A0ABW4ZFH2_9SPHI</name>
<evidence type="ECO:0000256" key="2">
    <source>
        <dbReference type="ARBA" id="ARBA00047806"/>
    </source>
</evidence>
<dbReference type="PANTHER" id="PTHR43774">
    <property type="entry name" value="PEPTIDE METHIONINE SULFOXIDE REDUCTASE"/>
    <property type="match status" value="1"/>
</dbReference>
<sequence>MNQTMPENHPPSLETATLGAGCFWCTEAIFQSLQGVSKVTSGYMGGTVENPSYENVCTGNTGHAEVTQVEFDSNVISFEELLLVFFKTHDPTSLNRQGNDIGTQYRSVIFYHNQEQKEKANKMIDDLTKELVFDLPIVTEVAPITEFYRAENYHQNYFNQNSGQSYCAFVIQPKLVKFAEHFREKIKPELL</sequence>